<dbReference type="RefSeq" id="WP_220647334.1">
    <property type="nucleotide sequence ID" value="NZ_CP080647.1"/>
</dbReference>
<protein>
    <recommendedName>
        <fullName evidence="3">Secreted protein</fullName>
    </recommendedName>
</protein>
<accession>A0ABX8XRM7</accession>
<gene>
    <name evidence="1" type="ORF">K1J60_19600</name>
</gene>
<dbReference type="Proteomes" id="UP000827138">
    <property type="component" value="Chromosome"/>
</dbReference>
<sequence>MSSHPTIPLTTPRTTPRRRTAVLALTVTAVAVAGLAFPQTALAGGSGQRVQFCSSAGQAGYATADGNDHNGNFAIGEYWRFGRNGCVTDTARWWQGQVRINWILDDGTSRTTSCQVPKSQASDVFTCRD</sequence>
<evidence type="ECO:0000313" key="2">
    <source>
        <dbReference type="Proteomes" id="UP000827138"/>
    </source>
</evidence>
<evidence type="ECO:0000313" key="1">
    <source>
        <dbReference type="EMBL" id="QYX78459.1"/>
    </source>
</evidence>
<proteinExistence type="predicted"/>
<name>A0ABX8XRM7_9ACTN</name>
<organism evidence="1 2">
    <name type="scientific">Streptomyces akebiae</name>
    <dbReference type="NCBI Taxonomy" id="2865673"/>
    <lineage>
        <taxon>Bacteria</taxon>
        <taxon>Bacillati</taxon>
        <taxon>Actinomycetota</taxon>
        <taxon>Actinomycetes</taxon>
        <taxon>Kitasatosporales</taxon>
        <taxon>Streptomycetaceae</taxon>
        <taxon>Streptomyces</taxon>
    </lineage>
</organism>
<evidence type="ECO:0008006" key="3">
    <source>
        <dbReference type="Google" id="ProtNLM"/>
    </source>
</evidence>
<dbReference type="EMBL" id="CP080647">
    <property type="protein sequence ID" value="QYX78459.1"/>
    <property type="molecule type" value="Genomic_DNA"/>
</dbReference>
<reference evidence="1 2" key="1">
    <citation type="submission" date="2021-08" db="EMBL/GenBank/DDBJ databases">
        <authorList>
            <person name="Ping M."/>
        </authorList>
    </citation>
    <scope>NUCLEOTIDE SEQUENCE [LARGE SCALE GENOMIC DNA]</scope>
    <source>
        <strain evidence="1 2">MG28</strain>
    </source>
</reference>
<keyword evidence="2" id="KW-1185">Reference proteome</keyword>